<dbReference type="EMBL" id="JBHSAX010000003">
    <property type="protein sequence ID" value="MFC3960813.1"/>
    <property type="molecule type" value="Genomic_DNA"/>
</dbReference>
<evidence type="ECO:0000256" key="4">
    <source>
        <dbReference type="ARBA" id="ARBA00040781"/>
    </source>
</evidence>
<keyword evidence="3" id="KW-0964">Secreted</keyword>
<dbReference type="Pfam" id="PF13561">
    <property type="entry name" value="adh_short_C2"/>
    <property type="match status" value="1"/>
</dbReference>
<evidence type="ECO:0000256" key="3">
    <source>
        <dbReference type="ARBA" id="ARBA00022512"/>
    </source>
</evidence>
<evidence type="ECO:0000313" key="7">
    <source>
        <dbReference type="Proteomes" id="UP001595696"/>
    </source>
</evidence>
<dbReference type="SUPFAM" id="SSF51735">
    <property type="entry name" value="NAD(P)-binding Rossmann-fold domains"/>
    <property type="match status" value="1"/>
</dbReference>
<dbReference type="PANTHER" id="PTHR42879:SF2">
    <property type="entry name" value="3-OXOACYL-[ACYL-CARRIER-PROTEIN] REDUCTASE FABG"/>
    <property type="match status" value="1"/>
</dbReference>
<reference evidence="7" key="1">
    <citation type="journal article" date="2019" name="Int. J. Syst. Evol. Microbiol.">
        <title>The Global Catalogue of Microorganisms (GCM) 10K type strain sequencing project: providing services to taxonomists for standard genome sequencing and annotation.</title>
        <authorList>
            <consortium name="The Broad Institute Genomics Platform"/>
            <consortium name="The Broad Institute Genome Sequencing Center for Infectious Disease"/>
            <person name="Wu L."/>
            <person name="Ma J."/>
        </authorList>
    </citation>
    <scope>NUCLEOTIDE SEQUENCE [LARGE SCALE GENOMIC DNA]</scope>
    <source>
        <strain evidence="7">CGMCC 4.7330</strain>
    </source>
</reference>
<keyword evidence="3" id="KW-0134">Cell wall</keyword>
<keyword evidence="7" id="KW-1185">Reference proteome</keyword>
<dbReference type="InterPro" id="IPR050259">
    <property type="entry name" value="SDR"/>
</dbReference>
<dbReference type="CDD" id="cd05233">
    <property type="entry name" value="SDR_c"/>
    <property type="match status" value="1"/>
</dbReference>
<sequence>MIGPAAERDRGGALAGRIAVVTGGSRGVGRAVALRLARDGAAVAVNYRRDSGAADEVVALIRESGGRAESYLAAIGDDDAVADMVAGIARDLGPVDLVVSNAGSASKGAIVENTSQADFAALMRVHAFGPIGLIQALLPGMRKAAAGPIGRGDIVMISSNSTTTTPAGAAPYTMAKAAMETCVRTLAREERPHGIHANIVAPGLVATEMGKRLVSAARGTDLADLAVTSPFGRVCTPGDVAGTVAFLVSGDAGYLTGQRLTVDGGGPDAELF</sequence>
<dbReference type="RefSeq" id="WP_378610584.1">
    <property type="nucleotide sequence ID" value="NZ_JBHSAX010000003.1"/>
</dbReference>
<keyword evidence="6" id="KW-0560">Oxidoreductase</keyword>
<dbReference type="PRINTS" id="PR00081">
    <property type="entry name" value="GDHRDH"/>
</dbReference>
<dbReference type="InterPro" id="IPR002347">
    <property type="entry name" value="SDR_fam"/>
</dbReference>
<evidence type="ECO:0000256" key="5">
    <source>
        <dbReference type="ARBA" id="ARBA00047400"/>
    </source>
</evidence>
<comment type="caution">
    <text evidence="6">The sequence shown here is derived from an EMBL/GenBank/DDBJ whole genome shotgun (WGS) entry which is preliminary data.</text>
</comment>
<organism evidence="6 7">
    <name type="scientific">Nocardia jiangsuensis</name>
    <dbReference type="NCBI Taxonomy" id="1691563"/>
    <lineage>
        <taxon>Bacteria</taxon>
        <taxon>Bacillati</taxon>
        <taxon>Actinomycetota</taxon>
        <taxon>Actinomycetes</taxon>
        <taxon>Mycobacteriales</taxon>
        <taxon>Nocardiaceae</taxon>
        <taxon>Nocardia</taxon>
    </lineage>
</organism>
<comment type="similarity">
    <text evidence="2">Belongs to the short-chain dehydrogenases/reductases (SDR) family.</text>
</comment>
<evidence type="ECO:0000313" key="6">
    <source>
        <dbReference type="EMBL" id="MFC3960813.1"/>
    </source>
</evidence>
<name>A0ABV8DLV3_9NOCA</name>
<evidence type="ECO:0000256" key="2">
    <source>
        <dbReference type="ARBA" id="ARBA00006484"/>
    </source>
</evidence>
<dbReference type="InterPro" id="IPR036291">
    <property type="entry name" value="NAD(P)-bd_dom_sf"/>
</dbReference>
<comment type="subcellular location">
    <subcellularLocation>
        <location evidence="1">Secreted</location>
        <location evidence="1">Cell wall</location>
    </subcellularLocation>
</comment>
<dbReference type="PRINTS" id="PR00080">
    <property type="entry name" value="SDRFAMILY"/>
</dbReference>
<comment type="catalytic activity">
    <reaction evidence="5">
        <text>a (3R)-hydroxyacyl-[ACP] + NADP(+) = a 3-oxoacyl-[ACP] + NADPH + H(+)</text>
        <dbReference type="Rhea" id="RHEA:17397"/>
        <dbReference type="Rhea" id="RHEA-COMP:9916"/>
        <dbReference type="Rhea" id="RHEA-COMP:9945"/>
        <dbReference type="ChEBI" id="CHEBI:15378"/>
        <dbReference type="ChEBI" id="CHEBI:57783"/>
        <dbReference type="ChEBI" id="CHEBI:58349"/>
        <dbReference type="ChEBI" id="CHEBI:78776"/>
        <dbReference type="ChEBI" id="CHEBI:78827"/>
        <dbReference type="EC" id="1.1.1.100"/>
    </reaction>
    <physiologicalReaction direction="right-to-left" evidence="5">
        <dbReference type="Rhea" id="RHEA:17399"/>
    </physiologicalReaction>
</comment>
<evidence type="ECO:0000256" key="1">
    <source>
        <dbReference type="ARBA" id="ARBA00004191"/>
    </source>
</evidence>
<dbReference type="Gene3D" id="3.40.50.720">
    <property type="entry name" value="NAD(P)-binding Rossmann-like Domain"/>
    <property type="match status" value="1"/>
</dbReference>
<accession>A0ABV8DLV3</accession>
<proteinExistence type="inferred from homology"/>
<gene>
    <name evidence="6" type="ORF">ACFO0B_02285</name>
</gene>
<dbReference type="GO" id="GO:0016491">
    <property type="term" value="F:oxidoreductase activity"/>
    <property type="evidence" value="ECO:0007669"/>
    <property type="project" value="UniProtKB-KW"/>
</dbReference>
<dbReference type="PANTHER" id="PTHR42879">
    <property type="entry name" value="3-OXOACYL-(ACYL-CARRIER-PROTEIN) REDUCTASE"/>
    <property type="match status" value="1"/>
</dbReference>
<protein>
    <recommendedName>
        <fullName evidence="4">3-oxoacyl-[acyl-carrier-protein] reductase MabA</fullName>
    </recommendedName>
</protein>
<dbReference type="Proteomes" id="UP001595696">
    <property type="component" value="Unassembled WGS sequence"/>
</dbReference>